<dbReference type="WBParaSite" id="JU765_v2.g5875.t1">
    <property type="protein sequence ID" value="JU765_v2.g5875.t1"/>
    <property type="gene ID" value="JU765_v2.g5875"/>
</dbReference>
<evidence type="ECO:0000313" key="1">
    <source>
        <dbReference type="Proteomes" id="UP000887576"/>
    </source>
</evidence>
<evidence type="ECO:0000313" key="2">
    <source>
        <dbReference type="WBParaSite" id="JU765_v2.g5875.t1"/>
    </source>
</evidence>
<name>A0AC34RD20_9BILA</name>
<protein>
    <submittedName>
        <fullName evidence="2">Uncharacterized protein</fullName>
    </submittedName>
</protein>
<reference evidence="2" key="1">
    <citation type="submission" date="2022-11" db="UniProtKB">
        <authorList>
            <consortium name="WormBaseParasite"/>
        </authorList>
    </citation>
    <scope>IDENTIFICATION</scope>
</reference>
<accession>A0AC34RD20</accession>
<sequence>MDDLDKQYRAWDDLIARLPPKEAAEEQLLQQQFYADKGKPPEIKQLVDDTLDDAEAVLQELGFGEISSGGSASANDSASMTSDAKSIKPDQCALELLLLNTTIGNMPKFDGQKQKWTTFYTNFIAVIDKAHITNVHKFQLLRQLLDFEKTSRTIRKYSTTGNRTQQKVQIVATCSTI</sequence>
<organism evidence="1 2">
    <name type="scientific">Panagrolaimus sp. JU765</name>
    <dbReference type="NCBI Taxonomy" id="591449"/>
    <lineage>
        <taxon>Eukaryota</taxon>
        <taxon>Metazoa</taxon>
        <taxon>Ecdysozoa</taxon>
        <taxon>Nematoda</taxon>
        <taxon>Chromadorea</taxon>
        <taxon>Rhabditida</taxon>
        <taxon>Tylenchina</taxon>
        <taxon>Panagrolaimomorpha</taxon>
        <taxon>Panagrolaimoidea</taxon>
        <taxon>Panagrolaimidae</taxon>
        <taxon>Panagrolaimus</taxon>
    </lineage>
</organism>
<proteinExistence type="predicted"/>
<dbReference type="Proteomes" id="UP000887576">
    <property type="component" value="Unplaced"/>
</dbReference>